<dbReference type="Pfam" id="PF00005">
    <property type="entry name" value="ABC_tran"/>
    <property type="match status" value="1"/>
</dbReference>
<dbReference type="GO" id="GO:0016887">
    <property type="term" value="F:ATP hydrolysis activity"/>
    <property type="evidence" value="ECO:0007669"/>
    <property type="project" value="InterPro"/>
</dbReference>
<proteinExistence type="predicted"/>
<dbReference type="RefSeq" id="WP_122972245.1">
    <property type="nucleotide sequence ID" value="NZ_RHLQ01000023.1"/>
</dbReference>
<dbReference type="PROSITE" id="PS50893">
    <property type="entry name" value="ABC_TRANSPORTER_2"/>
    <property type="match status" value="1"/>
</dbReference>
<evidence type="ECO:0000256" key="1">
    <source>
        <dbReference type="ARBA" id="ARBA00022448"/>
    </source>
</evidence>
<keyword evidence="3 5" id="KW-0067">ATP-binding</keyword>
<dbReference type="GO" id="GO:0016020">
    <property type="term" value="C:membrane"/>
    <property type="evidence" value="ECO:0007669"/>
    <property type="project" value="InterPro"/>
</dbReference>
<dbReference type="AlphaFoldDB" id="A0A3M8H8A6"/>
<dbReference type="PROSITE" id="PS00211">
    <property type="entry name" value="ABC_TRANSPORTER_1"/>
    <property type="match status" value="1"/>
</dbReference>
<evidence type="ECO:0000259" key="4">
    <source>
        <dbReference type="PROSITE" id="PS50893"/>
    </source>
</evidence>
<reference evidence="5 6" key="1">
    <citation type="journal article" date="2014" name="Int. J. Syst. Evol. Microbiol.">
        <title>Lysinibacillus halotolerans sp. nov., isolated from saline-alkaline soil.</title>
        <authorList>
            <person name="Kong D."/>
            <person name="Wang Y."/>
            <person name="Zhao B."/>
            <person name="Li Y."/>
            <person name="Song J."/>
            <person name="Zhai Y."/>
            <person name="Zhang C."/>
            <person name="Wang H."/>
            <person name="Chen X."/>
            <person name="Zhao B."/>
            <person name="Ruan Z."/>
        </authorList>
    </citation>
    <scope>NUCLEOTIDE SEQUENCE [LARGE SCALE GENOMIC DNA]</scope>
    <source>
        <strain evidence="5 6">MCCC 1A12703</strain>
    </source>
</reference>
<accession>A0A3M8H8A6</accession>
<dbReference type="Gene3D" id="3.40.50.300">
    <property type="entry name" value="P-loop containing nucleotide triphosphate hydrolases"/>
    <property type="match status" value="1"/>
</dbReference>
<dbReference type="SMART" id="SM00382">
    <property type="entry name" value="AAA"/>
    <property type="match status" value="1"/>
</dbReference>
<dbReference type="GO" id="GO:0005524">
    <property type="term" value="F:ATP binding"/>
    <property type="evidence" value="ECO:0007669"/>
    <property type="project" value="UniProtKB-KW"/>
</dbReference>
<dbReference type="Proteomes" id="UP000279909">
    <property type="component" value="Unassembled WGS sequence"/>
</dbReference>
<dbReference type="GO" id="GO:0035435">
    <property type="term" value="P:phosphate ion transmembrane transport"/>
    <property type="evidence" value="ECO:0007669"/>
    <property type="project" value="InterPro"/>
</dbReference>
<dbReference type="InterPro" id="IPR017871">
    <property type="entry name" value="ABC_transporter-like_CS"/>
</dbReference>
<feature type="domain" description="ABC transporter" evidence="4">
    <location>
        <begin position="9"/>
        <end position="239"/>
    </location>
</feature>
<dbReference type="InterPro" id="IPR027417">
    <property type="entry name" value="P-loop_NTPase"/>
</dbReference>
<keyword evidence="6" id="KW-1185">Reference proteome</keyword>
<dbReference type="InterPro" id="IPR003593">
    <property type="entry name" value="AAA+_ATPase"/>
</dbReference>
<dbReference type="EMBL" id="RHLQ01000023">
    <property type="protein sequence ID" value="RNC98652.1"/>
    <property type="molecule type" value="Genomic_DNA"/>
</dbReference>
<evidence type="ECO:0000256" key="2">
    <source>
        <dbReference type="ARBA" id="ARBA00022741"/>
    </source>
</evidence>
<dbReference type="PANTHER" id="PTHR43423">
    <property type="entry name" value="ABC TRANSPORTER I FAMILY MEMBER 17"/>
    <property type="match status" value="1"/>
</dbReference>
<dbReference type="InterPro" id="IPR003439">
    <property type="entry name" value="ABC_transporter-like_ATP-bd"/>
</dbReference>
<keyword evidence="1" id="KW-0813">Transport</keyword>
<gene>
    <name evidence="5" type="ORF">EC501_10485</name>
</gene>
<evidence type="ECO:0000313" key="5">
    <source>
        <dbReference type="EMBL" id="RNC98652.1"/>
    </source>
</evidence>
<dbReference type="GO" id="GO:0005315">
    <property type="term" value="F:phosphate transmembrane transporter activity"/>
    <property type="evidence" value="ECO:0007669"/>
    <property type="project" value="InterPro"/>
</dbReference>
<comment type="caution">
    <text evidence="5">The sequence shown here is derived from an EMBL/GenBank/DDBJ whole genome shotgun (WGS) entry which is preliminary data.</text>
</comment>
<protein>
    <submittedName>
        <fullName evidence="5">Phosphate ABC transporter ATP-binding protein</fullName>
    </submittedName>
</protein>
<evidence type="ECO:0000256" key="3">
    <source>
        <dbReference type="ARBA" id="ARBA00022840"/>
    </source>
</evidence>
<dbReference type="SUPFAM" id="SSF52540">
    <property type="entry name" value="P-loop containing nucleoside triphosphate hydrolases"/>
    <property type="match status" value="1"/>
</dbReference>
<name>A0A3M8H8A6_9BACI</name>
<dbReference type="PANTHER" id="PTHR43423:SF1">
    <property type="entry name" value="ABC TRANSPORTER I FAMILY MEMBER 17"/>
    <property type="match status" value="1"/>
</dbReference>
<dbReference type="OrthoDB" id="9785080at2"/>
<evidence type="ECO:0000313" key="6">
    <source>
        <dbReference type="Proteomes" id="UP000279909"/>
    </source>
</evidence>
<sequence length="244" mass="27289">MNSLNEIAISFQNVFYEIDDLSILNNITGEFYKGKITTLVGPSGAGKSTLLKMCNGLISPTTGDIFIGDQPIHSYEPTHLRKSVGIALQSAPIIRGTVFHNLSLPFTLQNKKLPEKDAISFLEDVRLDHTFLHRQAEDLSGGQKQKISIARSLLNRPKILLLDEITSALDPTSVNEIEQLILKINQKYGVTMIWITHNIEQAKRIGHYTWIMMEGQLLETGESTILSTSTNERIQQFVNGVQDL</sequence>
<organism evidence="5 6">
    <name type="scientific">Lysinibacillus halotolerans</name>
    <dbReference type="NCBI Taxonomy" id="1368476"/>
    <lineage>
        <taxon>Bacteria</taxon>
        <taxon>Bacillati</taxon>
        <taxon>Bacillota</taxon>
        <taxon>Bacilli</taxon>
        <taxon>Bacillales</taxon>
        <taxon>Bacillaceae</taxon>
        <taxon>Lysinibacillus</taxon>
    </lineage>
</organism>
<dbReference type="InterPro" id="IPR005670">
    <property type="entry name" value="PstB-like"/>
</dbReference>
<keyword evidence="2" id="KW-0547">Nucleotide-binding</keyword>
<dbReference type="CDD" id="cd03260">
    <property type="entry name" value="ABC_PstB_phosphate_transporter"/>
    <property type="match status" value="1"/>
</dbReference>